<evidence type="ECO:0000313" key="2">
    <source>
        <dbReference type="Proteomes" id="UP000290433"/>
    </source>
</evidence>
<accession>A0A444W227</accession>
<organism evidence="1 2">
    <name type="scientific">Flavobacterium anhuiense</name>
    <dbReference type="NCBI Taxonomy" id="459526"/>
    <lineage>
        <taxon>Bacteria</taxon>
        <taxon>Pseudomonadati</taxon>
        <taxon>Bacteroidota</taxon>
        <taxon>Flavobacteriia</taxon>
        <taxon>Flavobacteriales</taxon>
        <taxon>Flavobacteriaceae</taxon>
        <taxon>Flavobacterium</taxon>
    </lineage>
</organism>
<sequence>MKHPLLTEVLKEFEKAPLKEDLLKSYEKDIFSLALTEAASFFLLL</sequence>
<dbReference type="Proteomes" id="UP000290433">
    <property type="component" value="Unassembled WGS sequence"/>
</dbReference>
<dbReference type="EMBL" id="JUIV01000002">
    <property type="protein sequence ID" value="RYJ39971.1"/>
    <property type="molecule type" value="Genomic_DNA"/>
</dbReference>
<protein>
    <submittedName>
        <fullName evidence="1">Uncharacterized protein</fullName>
    </submittedName>
</protein>
<gene>
    <name evidence="1" type="ORF">NU08_0727</name>
</gene>
<comment type="caution">
    <text evidence="1">The sequence shown here is derived from an EMBL/GenBank/DDBJ whole genome shotgun (WGS) entry which is preliminary data.</text>
</comment>
<reference evidence="1 2" key="1">
    <citation type="submission" date="2014-12" db="EMBL/GenBank/DDBJ databases">
        <title>Genome sequence of Flavobacterium anhuiense RCM74.</title>
        <authorList>
            <person name="Kim J.F."/>
            <person name="Song J.Y."/>
            <person name="Kwak M.-J."/>
            <person name="Lee S.-W."/>
        </authorList>
    </citation>
    <scope>NUCLEOTIDE SEQUENCE [LARGE SCALE GENOMIC DNA]</scope>
    <source>
        <strain evidence="1 2">RCM74</strain>
    </source>
</reference>
<dbReference type="AlphaFoldDB" id="A0A444W227"/>
<name>A0A444W227_9FLAO</name>
<proteinExistence type="predicted"/>
<evidence type="ECO:0000313" key="1">
    <source>
        <dbReference type="EMBL" id="RYJ39971.1"/>
    </source>
</evidence>